<dbReference type="WBParaSite" id="JU765_v2.g17809.t1">
    <property type="protein sequence ID" value="JU765_v2.g17809.t1"/>
    <property type="gene ID" value="JU765_v2.g17809"/>
</dbReference>
<evidence type="ECO:0000313" key="2">
    <source>
        <dbReference type="WBParaSite" id="JU765_v2.g17809.t1"/>
    </source>
</evidence>
<dbReference type="Proteomes" id="UP000887576">
    <property type="component" value="Unplaced"/>
</dbReference>
<sequence>MIVENQPTPTDASCLSDDAVQIAKRMSTSMRVKEDSPFLDFRKMMAFIGATYWFIMTVIIVPTACTFTYCLVAPILYINLNFFNKLVHSLCTLVNDHWVCAGQYTGLTITEYGDDISKLSKKRVLCLANHLGLIDHFCLMTAFYNKAPLSGNYLWVIFNIWKSTPLGVMWTAHGNFFINGGATKRASVLNKFRQHLRDYYWKHDFGWVVMYPEGSRLYLIRNSELKFAEKHGIEPFVNCAHPRSGAAHAVLDVCGPKDDSMKLARSGLGGPIEYIVDCTLGYPKGKVAGVGAAMLGEWPDSNPHVSIHYAVHKVRPEWSNDHVLKEWLYEQYDKKDKLLANFYKTGRFPGQPRTVQISLSRNIFVQLFWMAAFYAHYTLWVRPLFYLLLRSCGF</sequence>
<accession>A0AC34QN90</accession>
<evidence type="ECO:0000313" key="1">
    <source>
        <dbReference type="Proteomes" id="UP000887576"/>
    </source>
</evidence>
<proteinExistence type="predicted"/>
<protein>
    <submittedName>
        <fullName evidence="2">Phospholipid/glycerol acyltransferase domain-containing protein</fullName>
    </submittedName>
</protein>
<organism evidence="1 2">
    <name type="scientific">Panagrolaimus sp. JU765</name>
    <dbReference type="NCBI Taxonomy" id="591449"/>
    <lineage>
        <taxon>Eukaryota</taxon>
        <taxon>Metazoa</taxon>
        <taxon>Ecdysozoa</taxon>
        <taxon>Nematoda</taxon>
        <taxon>Chromadorea</taxon>
        <taxon>Rhabditida</taxon>
        <taxon>Tylenchina</taxon>
        <taxon>Panagrolaimomorpha</taxon>
        <taxon>Panagrolaimoidea</taxon>
        <taxon>Panagrolaimidae</taxon>
        <taxon>Panagrolaimus</taxon>
    </lineage>
</organism>
<name>A0AC34QN90_9BILA</name>
<reference evidence="2" key="1">
    <citation type="submission" date="2022-11" db="UniProtKB">
        <authorList>
            <consortium name="WormBaseParasite"/>
        </authorList>
    </citation>
    <scope>IDENTIFICATION</scope>
</reference>